<evidence type="ECO:0000313" key="2">
    <source>
        <dbReference type="EMBL" id="SNZ12163.1"/>
    </source>
</evidence>
<reference evidence="2 3" key="1">
    <citation type="submission" date="2017-09" db="EMBL/GenBank/DDBJ databases">
        <authorList>
            <person name="Ehlers B."/>
            <person name="Leendertz F.H."/>
        </authorList>
    </citation>
    <scope>NUCLEOTIDE SEQUENCE [LARGE SCALE GENOMIC DNA]</scope>
    <source>
        <strain evidence="2 3">DSM 27208</strain>
    </source>
</reference>
<accession>A0A285NTB3</accession>
<dbReference type="InterPro" id="IPR055957">
    <property type="entry name" value="DUF7535"/>
</dbReference>
<keyword evidence="1" id="KW-0812">Transmembrane</keyword>
<name>A0A285NTB3_NATPI</name>
<proteinExistence type="predicted"/>
<keyword evidence="1" id="KW-0472">Membrane</keyword>
<organism evidence="2 3">
    <name type="scientific">Natronoarchaeum philippinense</name>
    <dbReference type="NCBI Taxonomy" id="558529"/>
    <lineage>
        <taxon>Archaea</taxon>
        <taxon>Methanobacteriati</taxon>
        <taxon>Methanobacteriota</taxon>
        <taxon>Stenosarchaea group</taxon>
        <taxon>Halobacteria</taxon>
        <taxon>Halobacteriales</taxon>
        <taxon>Natronoarchaeaceae</taxon>
    </lineage>
</organism>
<dbReference type="RefSeq" id="WP_179747424.1">
    <property type="nucleotide sequence ID" value="NZ_OBEJ01000002.1"/>
</dbReference>
<evidence type="ECO:0000256" key="1">
    <source>
        <dbReference type="SAM" id="Phobius"/>
    </source>
</evidence>
<protein>
    <submittedName>
        <fullName evidence="2">Uncharacterized protein</fullName>
    </submittedName>
</protein>
<sequence>MTRSATQPNPAGTNAEMSAIGLLVATGTLLLMLPIAPFLIALWLLDKLRSGDETPEQ</sequence>
<dbReference type="Proteomes" id="UP000219453">
    <property type="component" value="Unassembled WGS sequence"/>
</dbReference>
<dbReference type="EMBL" id="OBEJ01000002">
    <property type="protein sequence ID" value="SNZ12163.1"/>
    <property type="molecule type" value="Genomic_DNA"/>
</dbReference>
<gene>
    <name evidence="2" type="ORF">SAMN06269185_1528</name>
</gene>
<keyword evidence="1" id="KW-1133">Transmembrane helix</keyword>
<dbReference type="AlphaFoldDB" id="A0A285NTB3"/>
<dbReference type="Pfam" id="PF24379">
    <property type="entry name" value="DUF7535"/>
    <property type="match status" value="1"/>
</dbReference>
<keyword evidence="3" id="KW-1185">Reference proteome</keyword>
<feature type="transmembrane region" description="Helical" evidence="1">
    <location>
        <begin position="20"/>
        <end position="45"/>
    </location>
</feature>
<evidence type="ECO:0000313" key="3">
    <source>
        <dbReference type="Proteomes" id="UP000219453"/>
    </source>
</evidence>